<name>A0ABY1NUQ0_9RHOB</name>
<feature type="compositionally biased region" description="Basic and acidic residues" evidence="1">
    <location>
        <begin position="47"/>
        <end position="62"/>
    </location>
</feature>
<feature type="chain" id="PRO_5046092394" evidence="2">
    <location>
        <begin position="22"/>
        <end position="81"/>
    </location>
</feature>
<dbReference type="Proteomes" id="UP001157961">
    <property type="component" value="Unassembled WGS sequence"/>
</dbReference>
<sequence>MFTKFASAAVVVALTAPLAFAYPVTSAPGPTEPVMTQSYEVAGTVGMDRRQDRRGDRQDCRQGEGIVGADKRDCKQDSRNG</sequence>
<accession>A0ABY1NUQ0</accession>
<organism evidence="3 4">
    <name type="scientific">Shimia sagamensis</name>
    <dbReference type="NCBI Taxonomy" id="1566352"/>
    <lineage>
        <taxon>Bacteria</taxon>
        <taxon>Pseudomonadati</taxon>
        <taxon>Pseudomonadota</taxon>
        <taxon>Alphaproteobacteria</taxon>
        <taxon>Rhodobacterales</taxon>
        <taxon>Roseobacteraceae</taxon>
    </lineage>
</organism>
<feature type="signal peptide" evidence="2">
    <location>
        <begin position="1"/>
        <end position="21"/>
    </location>
</feature>
<keyword evidence="2" id="KW-0732">Signal</keyword>
<dbReference type="EMBL" id="FXTY01000003">
    <property type="protein sequence ID" value="SMP18800.1"/>
    <property type="molecule type" value="Genomic_DNA"/>
</dbReference>
<keyword evidence="4" id="KW-1185">Reference proteome</keyword>
<proteinExistence type="predicted"/>
<comment type="caution">
    <text evidence="3">The sequence shown here is derived from an EMBL/GenBank/DDBJ whole genome shotgun (WGS) entry which is preliminary data.</text>
</comment>
<reference evidence="3 4" key="1">
    <citation type="submission" date="2017-05" db="EMBL/GenBank/DDBJ databases">
        <authorList>
            <person name="Varghese N."/>
            <person name="Submissions S."/>
        </authorList>
    </citation>
    <scope>NUCLEOTIDE SEQUENCE [LARGE SCALE GENOMIC DNA]</scope>
    <source>
        <strain evidence="3 4">DSM 29734</strain>
    </source>
</reference>
<evidence type="ECO:0000313" key="3">
    <source>
        <dbReference type="EMBL" id="SMP18800.1"/>
    </source>
</evidence>
<dbReference type="RefSeq" id="WP_283425769.1">
    <property type="nucleotide sequence ID" value="NZ_FXTY01000003.1"/>
</dbReference>
<evidence type="ECO:0000313" key="4">
    <source>
        <dbReference type="Proteomes" id="UP001157961"/>
    </source>
</evidence>
<evidence type="ECO:0000256" key="2">
    <source>
        <dbReference type="SAM" id="SignalP"/>
    </source>
</evidence>
<gene>
    <name evidence="3" type="ORF">SAMN06265373_103325</name>
</gene>
<protein>
    <submittedName>
        <fullName evidence="3">Uncharacterized protein</fullName>
    </submittedName>
</protein>
<evidence type="ECO:0000256" key="1">
    <source>
        <dbReference type="SAM" id="MobiDB-lite"/>
    </source>
</evidence>
<feature type="region of interest" description="Disordered" evidence="1">
    <location>
        <begin position="45"/>
        <end position="64"/>
    </location>
</feature>